<evidence type="ECO:0000313" key="2">
    <source>
        <dbReference type="Proteomes" id="UP000182961"/>
    </source>
</evidence>
<reference evidence="2" key="1">
    <citation type="submission" date="2016-10" db="EMBL/GenBank/DDBJ databases">
        <authorList>
            <person name="Varghese N."/>
            <person name="Submissions S."/>
        </authorList>
    </citation>
    <scope>NUCLEOTIDE SEQUENCE [LARGE SCALE GENOMIC DNA]</scope>
    <source>
        <strain evidence="2">DSM 4002</strain>
    </source>
</reference>
<sequence length="300" mass="34849">MKNTILILFLFLTLTSCSKQDKKESANKQINSTENNLDKKNKEITIKYSTPIKGYNVSARWLIRGKLEVMGSENFSGPAILIFENINTKEISWVLHPEFTIDIDKENLKYITVKDGEYIKNQSFTQISKYIKPKFEKVGTSKEEEGFGYTYIPFFFQDVDFDDKDELILTYAKTYEKGGSQNKLFKTPDYNNLEFREMTEEPFSNFSGFYYGNPSADAYSYTTIDYQNKTITHSGLSGAGGHGYIIYEFKKSEYGDDYHLFKKTDVNNYNNWEIKETTISTYDDYGSEIIKINKSKSKLY</sequence>
<dbReference type="PROSITE" id="PS51257">
    <property type="entry name" value="PROKAR_LIPOPROTEIN"/>
    <property type="match status" value="1"/>
</dbReference>
<dbReference type="AlphaFoldDB" id="A0A1I5A677"/>
<dbReference type="Proteomes" id="UP000182961">
    <property type="component" value="Unassembled WGS sequence"/>
</dbReference>
<evidence type="ECO:0008006" key="3">
    <source>
        <dbReference type="Google" id="ProtNLM"/>
    </source>
</evidence>
<dbReference type="EMBL" id="FOUT01000027">
    <property type="protein sequence ID" value="SFN57918.1"/>
    <property type="molecule type" value="Genomic_DNA"/>
</dbReference>
<dbReference type="RefSeq" id="WP_024982743.1">
    <property type="nucleotide sequence ID" value="NZ_FOUT01000027.1"/>
</dbReference>
<protein>
    <recommendedName>
        <fullName evidence="3">Lipoprotein</fullName>
    </recommendedName>
</protein>
<evidence type="ECO:0000313" key="1">
    <source>
        <dbReference type="EMBL" id="SFN57918.1"/>
    </source>
</evidence>
<keyword evidence="2" id="KW-1185">Reference proteome</keyword>
<proteinExistence type="predicted"/>
<accession>A0A1I5A677</accession>
<organism evidence="1 2">
    <name type="scientific">Flavobacterium succinicans</name>
    <dbReference type="NCBI Taxonomy" id="29536"/>
    <lineage>
        <taxon>Bacteria</taxon>
        <taxon>Pseudomonadati</taxon>
        <taxon>Bacteroidota</taxon>
        <taxon>Flavobacteriia</taxon>
        <taxon>Flavobacteriales</taxon>
        <taxon>Flavobacteriaceae</taxon>
        <taxon>Flavobacterium</taxon>
    </lineage>
</organism>
<name>A0A1I5A677_9FLAO</name>
<gene>
    <name evidence="1" type="ORF">SAMN05444143_1272</name>
</gene>